<organism evidence="1 2">
    <name type="scientific">Pristionchus fissidentatus</name>
    <dbReference type="NCBI Taxonomy" id="1538716"/>
    <lineage>
        <taxon>Eukaryota</taxon>
        <taxon>Metazoa</taxon>
        <taxon>Ecdysozoa</taxon>
        <taxon>Nematoda</taxon>
        <taxon>Chromadorea</taxon>
        <taxon>Rhabditida</taxon>
        <taxon>Rhabditina</taxon>
        <taxon>Diplogasteromorpha</taxon>
        <taxon>Diplogasteroidea</taxon>
        <taxon>Neodiplogasteridae</taxon>
        <taxon>Pristionchus</taxon>
    </lineage>
</organism>
<evidence type="ECO:0000313" key="2">
    <source>
        <dbReference type="Proteomes" id="UP001432322"/>
    </source>
</evidence>
<dbReference type="Proteomes" id="UP001432322">
    <property type="component" value="Unassembled WGS sequence"/>
</dbReference>
<accession>A0AAV5WM85</accession>
<comment type="caution">
    <text evidence="1">The sequence shown here is derived from an EMBL/GenBank/DDBJ whole genome shotgun (WGS) entry which is preliminary data.</text>
</comment>
<dbReference type="AlphaFoldDB" id="A0AAV5WM85"/>
<name>A0AAV5WM85_9BILA</name>
<sequence>GVLHWSIKDVSKTETTFRYSTSSSIMGLTWYAIHSRKRGREIPVNVSVLPERRVDDVELRGCSKNQKIE</sequence>
<gene>
    <name evidence="1" type="ORF">PFISCL1PPCAC_22947</name>
</gene>
<protein>
    <submittedName>
        <fullName evidence="1">Uncharacterized protein</fullName>
    </submittedName>
</protein>
<proteinExistence type="predicted"/>
<keyword evidence="2" id="KW-1185">Reference proteome</keyword>
<feature type="non-terminal residue" evidence="1">
    <location>
        <position position="69"/>
    </location>
</feature>
<reference evidence="1" key="1">
    <citation type="submission" date="2023-10" db="EMBL/GenBank/DDBJ databases">
        <title>Genome assembly of Pristionchus species.</title>
        <authorList>
            <person name="Yoshida K."/>
            <person name="Sommer R.J."/>
        </authorList>
    </citation>
    <scope>NUCLEOTIDE SEQUENCE</scope>
    <source>
        <strain evidence="1">RS5133</strain>
    </source>
</reference>
<dbReference type="EMBL" id="BTSY01000006">
    <property type="protein sequence ID" value="GMT31650.1"/>
    <property type="molecule type" value="Genomic_DNA"/>
</dbReference>
<feature type="non-terminal residue" evidence="1">
    <location>
        <position position="1"/>
    </location>
</feature>
<evidence type="ECO:0000313" key="1">
    <source>
        <dbReference type="EMBL" id="GMT31650.1"/>
    </source>
</evidence>